<evidence type="ECO:0000313" key="3">
    <source>
        <dbReference type="Proteomes" id="UP001499978"/>
    </source>
</evidence>
<dbReference type="Pfam" id="PF02543">
    <property type="entry name" value="Carbam_trans_N"/>
    <property type="match status" value="1"/>
</dbReference>
<feature type="domain" description="Carbamoyltransferase" evidence="1">
    <location>
        <begin position="4"/>
        <end position="178"/>
    </location>
</feature>
<evidence type="ECO:0000259" key="1">
    <source>
        <dbReference type="Pfam" id="PF02543"/>
    </source>
</evidence>
<dbReference type="InterPro" id="IPR003696">
    <property type="entry name" value="Carbtransf_dom"/>
</dbReference>
<dbReference type="InterPro" id="IPR051338">
    <property type="entry name" value="NodU/CmcH_Carbamoyltrnsfr"/>
</dbReference>
<dbReference type="PANTHER" id="PTHR34847:SF1">
    <property type="entry name" value="NODULATION PROTEIN U"/>
    <property type="match status" value="1"/>
</dbReference>
<keyword evidence="3" id="KW-1185">Reference proteome</keyword>
<reference evidence="2 3" key="1">
    <citation type="journal article" date="2019" name="Int. J. Syst. Evol. Microbiol.">
        <title>The Global Catalogue of Microorganisms (GCM) 10K type strain sequencing project: providing services to taxonomists for standard genome sequencing and annotation.</title>
        <authorList>
            <consortium name="The Broad Institute Genomics Platform"/>
            <consortium name="The Broad Institute Genome Sequencing Center for Infectious Disease"/>
            <person name="Wu L."/>
            <person name="Ma J."/>
        </authorList>
    </citation>
    <scope>NUCLEOTIDE SEQUENCE [LARGE SCALE GENOMIC DNA]</scope>
    <source>
        <strain evidence="2 3">JCM 3367</strain>
    </source>
</reference>
<name>A0ABN3NQT7_9ACTN</name>
<dbReference type="EMBL" id="BAAARY010000025">
    <property type="protein sequence ID" value="GAA2531398.1"/>
    <property type="molecule type" value="Genomic_DNA"/>
</dbReference>
<gene>
    <name evidence="2" type="ORF">GCM10010201_33680</name>
</gene>
<sequence length="281" mass="31212">MEIVDHHLSHAASAYYFSGFERSAVLTVDAVGEWATSSWGLGDGATLSLLEFPHSLGLLYSAITGYLGFEVNEGEYKVMGLAPYGTPRYADKIRKLVNIDDSGRFTLDLDYFAFDRADGMLGDRFTELLGVPKRTPESRIDDIHCDIARSIQLVTEETLLRMVDRAHRMTGSENLCMAAAWRSTWSPYGASSRRVRSRTCSCSLRQVTLAAAWAARPWPISVSPANDHTRAGSALRCWGRRRIPTRSRACSAPTRPTPSRTSAAMSRGCLTQCRRGWRPGR</sequence>
<protein>
    <recommendedName>
        <fullName evidence="1">Carbamoyltransferase domain-containing protein</fullName>
    </recommendedName>
</protein>
<proteinExistence type="predicted"/>
<dbReference type="PANTHER" id="PTHR34847">
    <property type="entry name" value="NODULATION PROTEIN U"/>
    <property type="match status" value="1"/>
</dbReference>
<accession>A0ABN3NQT7</accession>
<organism evidence="2 3">
    <name type="scientific">Pilimelia columellifera subsp. columellifera</name>
    <dbReference type="NCBI Taxonomy" id="706583"/>
    <lineage>
        <taxon>Bacteria</taxon>
        <taxon>Bacillati</taxon>
        <taxon>Actinomycetota</taxon>
        <taxon>Actinomycetes</taxon>
        <taxon>Micromonosporales</taxon>
        <taxon>Micromonosporaceae</taxon>
        <taxon>Pilimelia</taxon>
    </lineage>
</organism>
<dbReference type="Gene3D" id="3.30.420.40">
    <property type="match status" value="1"/>
</dbReference>
<dbReference type="Proteomes" id="UP001499978">
    <property type="component" value="Unassembled WGS sequence"/>
</dbReference>
<comment type="caution">
    <text evidence="2">The sequence shown here is derived from an EMBL/GenBank/DDBJ whole genome shotgun (WGS) entry which is preliminary data.</text>
</comment>
<evidence type="ECO:0000313" key="2">
    <source>
        <dbReference type="EMBL" id="GAA2531398.1"/>
    </source>
</evidence>